<dbReference type="GO" id="GO:0005125">
    <property type="term" value="F:cytokine activity"/>
    <property type="evidence" value="ECO:0007669"/>
    <property type="project" value="TreeGrafter"/>
</dbReference>
<evidence type="ECO:0000256" key="6">
    <source>
        <dbReference type="ARBA" id="ARBA00023157"/>
    </source>
</evidence>
<dbReference type="AlphaFoldDB" id="A0A4E0RCC7"/>
<dbReference type="PANTHER" id="PTHR11848:SF263">
    <property type="entry name" value="PROTEIN DECAPENTAPLEGIC"/>
    <property type="match status" value="1"/>
</dbReference>
<name>A0A4E0RCC7_FASHE</name>
<dbReference type="Proteomes" id="UP000230066">
    <property type="component" value="Unassembled WGS sequence"/>
</dbReference>
<evidence type="ECO:0000256" key="9">
    <source>
        <dbReference type="SAM" id="MobiDB-lite"/>
    </source>
</evidence>
<feature type="region of interest" description="Disordered" evidence="9">
    <location>
        <begin position="800"/>
        <end position="820"/>
    </location>
</feature>
<dbReference type="CDD" id="cd13761">
    <property type="entry name" value="TGF_beta_BMP5_like"/>
    <property type="match status" value="1"/>
</dbReference>
<reference evidence="11" key="1">
    <citation type="submission" date="2019-03" db="EMBL/GenBank/DDBJ databases">
        <title>Improved annotation for the trematode Fasciola hepatica.</title>
        <authorList>
            <person name="Choi Y.-J."/>
            <person name="Martin J."/>
            <person name="Mitreva M."/>
        </authorList>
    </citation>
    <scope>NUCLEOTIDE SEQUENCE [LARGE SCALE GENOMIC DNA]</scope>
</reference>
<comment type="caution">
    <text evidence="11">The sequence shown here is derived from an EMBL/GenBank/DDBJ whole genome shotgun (WGS) entry which is preliminary data.</text>
</comment>
<dbReference type="SUPFAM" id="SSF57501">
    <property type="entry name" value="Cystine-knot cytokines"/>
    <property type="match status" value="1"/>
</dbReference>
<dbReference type="EMBL" id="JXXN02001831">
    <property type="protein sequence ID" value="THD23991.1"/>
    <property type="molecule type" value="Genomic_DNA"/>
</dbReference>
<evidence type="ECO:0000256" key="3">
    <source>
        <dbReference type="ARBA" id="ARBA00022525"/>
    </source>
</evidence>
<protein>
    <submittedName>
        <fullName evidence="11">Decapentaplegic</fullName>
    </submittedName>
</protein>
<dbReference type="FunFam" id="2.10.90.10:FF:000001">
    <property type="entry name" value="Bone morphogenetic protein 4"/>
    <property type="match status" value="1"/>
</dbReference>
<keyword evidence="12" id="KW-1185">Reference proteome</keyword>
<evidence type="ECO:0000256" key="5">
    <source>
        <dbReference type="ARBA" id="ARBA00023030"/>
    </source>
</evidence>
<proteinExistence type="inferred from homology"/>
<evidence type="ECO:0000256" key="8">
    <source>
        <dbReference type="RuleBase" id="RU000354"/>
    </source>
</evidence>
<dbReference type="Gene3D" id="2.10.90.10">
    <property type="entry name" value="Cystine-knot cytokines"/>
    <property type="match status" value="1"/>
</dbReference>
<keyword evidence="3" id="KW-0964">Secreted</keyword>
<evidence type="ECO:0000256" key="4">
    <source>
        <dbReference type="ARBA" id="ARBA00022729"/>
    </source>
</evidence>
<gene>
    <name evidence="11" type="ORF">D915_005373</name>
</gene>
<dbReference type="PROSITE" id="PS00250">
    <property type="entry name" value="TGF_BETA_1"/>
    <property type="match status" value="1"/>
</dbReference>
<dbReference type="InterPro" id="IPR015615">
    <property type="entry name" value="TGF-beta-rel"/>
</dbReference>
<keyword evidence="7" id="KW-0325">Glycoprotein</keyword>
<feature type="domain" description="TGF-beta family profile" evidence="10">
    <location>
        <begin position="820"/>
        <end position="936"/>
    </location>
</feature>
<keyword evidence="6" id="KW-1015">Disulfide bond</keyword>
<evidence type="ECO:0000256" key="7">
    <source>
        <dbReference type="ARBA" id="ARBA00023180"/>
    </source>
</evidence>
<dbReference type="GO" id="GO:0005615">
    <property type="term" value="C:extracellular space"/>
    <property type="evidence" value="ECO:0007669"/>
    <property type="project" value="TreeGrafter"/>
</dbReference>
<keyword evidence="4" id="KW-0732">Signal</keyword>
<comment type="similarity">
    <text evidence="2 8">Belongs to the TGF-beta family.</text>
</comment>
<evidence type="ECO:0000256" key="1">
    <source>
        <dbReference type="ARBA" id="ARBA00004613"/>
    </source>
</evidence>
<evidence type="ECO:0000259" key="10">
    <source>
        <dbReference type="PROSITE" id="PS51362"/>
    </source>
</evidence>
<dbReference type="PANTHER" id="PTHR11848">
    <property type="entry name" value="TGF-BETA FAMILY"/>
    <property type="match status" value="1"/>
</dbReference>
<sequence>MSGLSTTTISFTVIIAKSTGAKNSEFGDMKLAPWCNSSDKITTGTSRNNNSNNNKDYSDDSYPRACDCDFVKTFEPAVMRLLEQLLPSHTSPILRLSLTPPLVTFILQWMHGDNRKLGDNGLEYIHCLIGSKTTDPLSDFIGLGLVTSIERRRLWRPTDGVSEAADAIFVSTTILKSLLLNEIARVNRENQWSIATPAKGTHDTTRLILSHACEWHGPSSHPSAVFLSEELNFVEHSACSIYGATLSARNPEKVWDVTTISPCIPITSNGYGLYKPIRKSVRDQTDATGISISRWTDTLCWLFSAFGRQQTVIRRHHGRTGWSNGQRLFPHFASTFFYILCILTIFSEAYHVKTKSTNPTQLRARSYNPSWAITAPGKSELRARTPNYLFRLHDRHMHDWWDFDQFEADRLKHPIHLSRSSETKSESWNDASLGTITAVRHHRHVGTFQEHVPLDDPVVQPLLSYHPSASQLRGHRLMFRLAEMPENEKLVAASLRLRYKPSKTSYSNSTAKRVSMQCSRLKMDPNYWPVTLWLHHDVTDESNLWNLETVGSFEPDEPTCELSFGINNHTLLHLPVGWFHIPLGSTIIALLRKINHGIDPSKYVTIRLRSLSLPLGVDQTLSELRLSPLSTKITEGVQWLHDAPHLFTYHRDPEILTEIRRTRRSIPKWDEELGETKVKYHHARKRRVTHTSLKKRNYEETKPFSVKKANNRGKCEQKHRRIQEILHSGSVPAEWKRRTRRHIPLPRRCVRAISDGWKLQGLPAGSFDYQSEVNPVNFRNMVRDPKYSFRSRSFMDNRGETYESRSVSSSSPTDGFHYSRTDKSLNTDEYLESTCQRRDLVIDFDEVGWAGWVIAPQAYNARYCRGQCPFPLSTHYNTTNHAVLLQLVHLLDAARISGPCCVPNQLSSQSLLYHKQNGDVVLRVYQDMVVESCACR</sequence>
<dbReference type="InterPro" id="IPR017948">
    <property type="entry name" value="TGFb_CS"/>
</dbReference>
<dbReference type="Pfam" id="PF00019">
    <property type="entry name" value="TGF_beta"/>
    <property type="match status" value="1"/>
</dbReference>
<dbReference type="SMART" id="SM00204">
    <property type="entry name" value="TGFB"/>
    <property type="match status" value="1"/>
</dbReference>
<evidence type="ECO:0000256" key="2">
    <source>
        <dbReference type="ARBA" id="ARBA00006656"/>
    </source>
</evidence>
<organism evidence="11 12">
    <name type="scientific">Fasciola hepatica</name>
    <name type="common">Liver fluke</name>
    <dbReference type="NCBI Taxonomy" id="6192"/>
    <lineage>
        <taxon>Eukaryota</taxon>
        <taxon>Metazoa</taxon>
        <taxon>Spiralia</taxon>
        <taxon>Lophotrochozoa</taxon>
        <taxon>Platyhelminthes</taxon>
        <taxon>Trematoda</taxon>
        <taxon>Digenea</taxon>
        <taxon>Plagiorchiida</taxon>
        <taxon>Echinostomata</taxon>
        <taxon>Echinostomatoidea</taxon>
        <taxon>Fasciolidae</taxon>
        <taxon>Fasciola</taxon>
    </lineage>
</organism>
<dbReference type="PROSITE" id="PS51362">
    <property type="entry name" value="TGF_BETA_2"/>
    <property type="match status" value="1"/>
</dbReference>
<dbReference type="InterPro" id="IPR001839">
    <property type="entry name" value="TGF-b_C"/>
</dbReference>
<accession>A0A4E0RCC7</accession>
<dbReference type="GO" id="GO:0008083">
    <property type="term" value="F:growth factor activity"/>
    <property type="evidence" value="ECO:0007669"/>
    <property type="project" value="UniProtKB-KW"/>
</dbReference>
<evidence type="ECO:0000313" key="12">
    <source>
        <dbReference type="Proteomes" id="UP000230066"/>
    </source>
</evidence>
<dbReference type="InterPro" id="IPR029034">
    <property type="entry name" value="Cystine-knot_cytokine"/>
</dbReference>
<comment type="subcellular location">
    <subcellularLocation>
        <location evidence="1">Secreted</location>
    </subcellularLocation>
</comment>
<keyword evidence="5 8" id="KW-0339">Growth factor</keyword>
<evidence type="ECO:0000313" key="11">
    <source>
        <dbReference type="EMBL" id="THD23991.1"/>
    </source>
</evidence>